<evidence type="ECO:0000313" key="10">
    <source>
        <dbReference type="EMBL" id="KAI3920917.1"/>
    </source>
</evidence>
<dbReference type="GO" id="GO:0008810">
    <property type="term" value="F:cellulase activity"/>
    <property type="evidence" value="ECO:0007669"/>
    <property type="project" value="UniProtKB-EC"/>
</dbReference>
<keyword evidence="7" id="KW-0326">Glycosidase</keyword>
<feature type="non-terminal residue" evidence="10">
    <location>
        <position position="330"/>
    </location>
</feature>
<evidence type="ECO:0000256" key="2">
    <source>
        <dbReference type="ARBA" id="ARBA00007072"/>
    </source>
</evidence>
<keyword evidence="8" id="KW-0624">Polysaccharide degradation</keyword>
<evidence type="ECO:0000256" key="6">
    <source>
        <dbReference type="ARBA" id="ARBA00023277"/>
    </source>
</evidence>
<organism evidence="10 11">
    <name type="scientific">Papaver atlanticum</name>
    <dbReference type="NCBI Taxonomy" id="357466"/>
    <lineage>
        <taxon>Eukaryota</taxon>
        <taxon>Viridiplantae</taxon>
        <taxon>Streptophyta</taxon>
        <taxon>Embryophyta</taxon>
        <taxon>Tracheophyta</taxon>
        <taxon>Spermatophyta</taxon>
        <taxon>Magnoliopsida</taxon>
        <taxon>Ranunculales</taxon>
        <taxon>Papaveraceae</taxon>
        <taxon>Papaveroideae</taxon>
        <taxon>Papaver</taxon>
    </lineage>
</organism>
<evidence type="ECO:0000256" key="4">
    <source>
        <dbReference type="ARBA" id="ARBA00022801"/>
    </source>
</evidence>
<dbReference type="InterPro" id="IPR012341">
    <property type="entry name" value="6hp_glycosidase-like_sf"/>
</dbReference>
<dbReference type="Proteomes" id="UP001202328">
    <property type="component" value="Unassembled WGS sequence"/>
</dbReference>
<evidence type="ECO:0000256" key="5">
    <source>
        <dbReference type="ARBA" id="ARBA00023001"/>
    </source>
</evidence>
<keyword evidence="11" id="KW-1185">Reference proteome</keyword>
<gene>
    <name evidence="10" type="ORF">MKW98_015905</name>
</gene>
<dbReference type="GO" id="GO:0030245">
    <property type="term" value="P:cellulose catabolic process"/>
    <property type="evidence" value="ECO:0007669"/>
    <property type="project" value="UniProtKB-KW"/>
</dbReference>
<evidence type="ECO:0000259" key="9">
    <source>
        <dbReference type="Pfam" id="PF00759"/>
    </source>
</evidence>
<comment type="caution">
    <text evidence="10">The sequence shown here is derived from an EMBL/GenBank/DDBJ whole genome shotgun (WGS) entry which is preliminary data.</text>
</comment>
<evidence type="ECO:0000256" key="1">
    <source>
        <dbReference type="ARBA" id="ARBA00000966"/>
    </source>
</evidence>
<keyword evidence="6" id="KW-0119">Carbohydrate metabolism</keyword>
<dbReference type="Gene3D" id="1.50.10.10">
    <property type="match status" value="2"/>
</dbReference>
<keyword evidence="5" id="KW-0136">Cellulose degradation</keyword>
<dbReference type="AlphaFoldDB" id="A0AAD4STY8"/>
<proteinExistence type="inferred from homology"/>
<dbReference type="InterPro" id="IPR001701">
    <property type="entry name" value="Glyco_hydro_9"/>
</dbReference>
<evidence type="ECO:0000256" key="3">
    <source>
        <dbReference type="ARBA" id="ARBA00012601"/>
    </source>
</evidence>
<comment type="similarity">
    <text evidence="2">Belongs to the glycosyl hydrolase 9 (cellulase E) family.</text>
</comment>
<accession>A0AAD4STY8</accession>
<protein>
    <recommendedName>
        <fullName evidence="3">cellulase</fullName>
        <ecNumber evidence="3">3.2.1.4</ecNumber>
    </recommendedName>
</protein>
<evidence type="ECO:0000256" key="8">
    <source>
        <dbReference type="ARBA" id="ARBA00023326"/>
    </source>
</evidence>
<dbReference type="InterPro" id="IPR008928">
    <property type="entry name" value="6-hairpin_glycosidase_sf"/>
</dbReference>
<comment type="catalytic activity">
    <reaction evidence="1">
        <text>Endohydrolysis of (1-&gt;4)-beta-D-glucosidic linkages in cellulose, lichenin and cereal beta-D-glucans.</text>
        <dbReference type="EC" id="3.2.1.4"/>
    </reaction>
</comment>
<sequence length="330" mass="36223">IWGFSDISTIKVGNVAMDSDTYGDHCWERPEDIDYIRQPIVSDSAPETAAEMAAALAASSMIFADDRDYAKKLVEEAVSLLYFAVDSGRCPSPMTEDQLYKSSGFNDEYLWASTLLYFATGNSTFLSLATDKEIATSAGAFRRSSKLRVFSWDNRLPGAALLLRRLRVFLNPGYPTEEMLSTYYGISGDNACSYLLQYGVFNYTSNYSCIVGYGTKFPVHVHHRDASIPSDGRKYNCSGGQIWLTSRHPNPHNLTGAMVGGPDTEDRFRDIRSLPDYTEPTLVDNAALAAALVSLTTSGGAGVVVDPMFYNLPSLYPAAPPPPAPWEPHV</sequence>
<keyword evidence="4" id="KW-0378">Hydrolase</keyword>
<dbReference type="EC" id="3.2.1.4" evidence="3"/>
<evidence type="ECO:0000313" key="11">
    <source>
        <dbReference type="Proteomes" id="UP001202328"/>
    </source>
</evidence>
<feature type="domain" description="Glycoside hydrolase family 9" evidence="9">
    <location>
        <begin position="11"/>
        <end position="199"/>
    </location>
</feature>
<dbReference type="SUPFAM" id="SSF48208">
    <property type="entry name" value="Six-hairpin glycosidases"/>
    <property type="match status" value="1"/>
</dbReference>
<evidence type="ECO:0000256" key="7">
    <source>
        <dbReference type="ARBA" id="ARBA00023295"/>
    </source>
</evidence>
<dbReference type="PANTHER" id="PTHR22298">
    <property type="entry name" value="ENDO-1,4-BETA-GLUCANASE"/>
    <property type="match status" value="1"/>
</dbReference>
<feature type="domain" description="Glycoside hydrolase family 9" evidence="9">
    <location>
        <begin position="206"/>
        <end position="292"/>
    </location>
</feature>
<name>A0AAD4STY8_9MAGN</name>
<dbReference type="EMBL" id="JAJJMB010008783">
    <property type="protein sequence ID" value="KAI3920917.1"/>
    <property type="molecule type" value="Genomic_DNA"/>
</dbReference>
<dbReference type="Pfam" id="PF00759">
    <property type="entry name" value="Glyco_hydro_9"/>
    <property type="match status" value="2"/>
</dbReference>
<reference evidence="10" key="1">
    <citation type="submission" date="2022-04" db="EMBL/GenBank/DDBJ databases">
        <title>A functionally conserved STORR gene fusion in Papaver species that diverged 16.8 million years ago.</title>
        <authorList>
            <person name="Catania T."/>
        </authorList>
    </citation>
    <scope>NUCLEOTIDE SEQUENCE</scope>
    <source>
        <strain evidence="10">S-188037</strain>
    </source>
</reference>